<dbReference type="PANTHER" id="PTHR13533">
    <property type="entry name" value="N-ACETYLNEURAMINATE 9-O-ACETYLTRANSFERASE"/>
    <property type="match status" value="1"/>
</dbReference>
<evidence type="ECO:0000256" key="1">
    <source>
        <dbReference type="ARBA" id="ARBA00004141"/>
    </source>
</evidence>
<feature type="transmembrane region" description="Helical" evidence="8">
    <location>
        <begin position="394"/>
        <end position="414"/>
    </location>
</feature>
<feature type="transmembrane region" description="Helical" evidence="8">
    <location>
        <begin position="449"/>
        <end position="467"/>
    </location>
</feature>
<evidence type="ECO:0000256" key="2">
    <source>
        <dbReference type="ARBA" id="ARBA00010666"/>
    </source>
</evidence>
<protein>
    <recommendedName>
        <fullName evidence="9">Cas1p 10 TM acyl transferase domain-containing protein</fullName>
    </recommendedName>
</protein>
<feature type="transmembrane region" description="Helical" evidence="8">
    <location>
        <begin position="656"/>
        <end position="674"/>
    </location>
</feature>
<name>A0ABR4A0V8_9LECA</name>
<keyword evidence="5 8" id="KW-1133">Transmembrane helix</keyword>
<accession>A0ABR4A0V8</accession>
<evidence type="ECO:0000256" key="3">
    <source>
        <dbReference type="ARBA" id="ARBA00022679"/>
    </source>
</evidence>
<feature type="transmembrane region" description="Helical" evidence="8">
    <location>
        <begin position="329"/>
        <end position="352"/>
    </location>
</feature>
<dbReference type="InterPro" id="IPR012419">
    <property type="entry name" value="Cas1_AcylTrans_dom"/>
</dbReference>
<feature type="domain" description="Cas1p 10 TM acyl transferase" evidence="9">
    <location>
        <begin position="315"/>
        <end position="790"/>
    </location>
</feature>
<dbReference type="PANTHER" id="PTHR13533:SF1">
    <property type="entry name" value="N-ACETYLNEURAMINATE 9-O-ACETYLTRANSFERASE"/>
    <property type="match status" value="1"/>
</dbReference>
<gene>
    <name evidence="10" type="ORF">N7G274_008634</name>
</gene>
<feature type="transmembrane region" description="Helical" evidence="8">
    <location>
        <begin position="555"/>
        <end position="573"/>
    </location>
</feature>
<evidence type="ECO:0000256" key="8">
    <source>
        <dbReference type="SAM" id="Phobius"/>
    </source>
</evidence>
<sequence>MRIRRFVPLQELGDRICLSLFFITLALVVYRHDWRDGYDHSKCDALLSHGQWLDAAHQNWQPRGCMMHDYNAKDLATCLQNRRLVFIGDSSTRQIFWATGKKLGLQDEGRDYHTSFSIGAIGVSIEFVWDPYLNSTDLRRELAAASVSMSGVTTVGTTAALLIGGGLWHARYLDEGSFLERFQHSIEVISESTSLYNARNAGGTIRRYGFGPLDKGSLVLLAPIPVPLYYALSPERAKTITPPKIDALNLYLYQQTDMRNVTVPWSFASMTALDATSYQTDGLHYRENVASQMADVLLNLRCNAVLRNASPKSYPMDKTCCNSYRKPNWTQVAILNAFLFLLPILALLASSNSKRLTFLPSRRISHAITVLALASCYCYYADRTQLFNKAQKHYNITELWILCAITLAIGILSIRRSANGSSLKSPHPSIQQVPAADYLSRHQTDEWKGWMQIIILIYHYFGASKVLWAYKVIRLLVASYIFLSGFGHTIYFQSKADYSLRRCAAVLIRLNLLSCILPYVMKTDYLFYYFAPLISFWYMVIYLTMSIGHSRNDSINYLLAKILISGVGINALIRTPGLFETLFYFLSKSCNIHWDVAEWRFRLQLDSYIVYAGMLWGLVFIELNDTFHSETPRSTVCGRFKMGNILSQFGFIENRIFSVVYAVATSLLYCFFVCTTPNKLVHNVVFPYLSWMPIVAFVNLRNLSRQMRSFHSSIFAWVGRHSLETFTLQFHIWLAADTKGLLALDVFEPMTGGVNGARRVDFVLLTIIFLWVSWHVAAATQTLTNWIVDPSEGREDVRIGEDVETGNEELSKVRSLEDVKEGYNQSRATNGITAGAMWSASLLKRFIAGDLRVRLALIVGVLWLLNVTYA</sequence>
<feature type="transmembrane region" description="Helical" evidence="8">
    <location>
        <begin position="473"/>
        <end position="491"/>
    </location>
</feature>
<keyword evidence="4 8" id="KW-0812">Transmembrane</keyword>
<evidence type="ECO:0000256" key="5">
    <source>
        <dbReference type="ARBA" id="ARBA00022989"/>
    </source>
</evidence>
<evidence type="ECO:0000256" key="6">
    <source>
        <dbReference type="ARBA" id="ARBA00023136"/>
    </source>
</evidence>
<evidence type="ECO:0000256" key="7">
    <source>
        <dbReference type="ARBA" id="ARBA00023180"/>
    </source>
</evidence>
<keyword evidence="11" id="KW-1185">Reference proteome</keyword>
<reference evidence="10 11" key="1">
    <citation type="submission" date="2024-09" db="EMBL/GenBank/DDBJ databases">
        <title>Rethinking Asexuality: The Enigmatic Case of Functional Sexual Genes in Lepraria (Stereocaulaceae).</title>
        <authorList>
            <person name="Doellman M."/>
            <person name="Sun Y."/>
            <person name="Barcenas-Pena A."/>
            <person name="Lumbsch H.T."/>
            <person name="Grewe F."/>
        </authorList>
    </citation>
    <scope>NUCLEOTIDE SEQUENCE [LARGE SCALE GENOMIC DNA]</scope>
    <source>
        <strain evidence="10 11">Mercado 3170</strain>
    </source>
</reference>
<dbReference type="Pfam" id="PF07779">
    <property type="entry name" value="Cas1_AcylT"/>
    <property type="match status" value="1"/>
</dbReference>
<comment type="subcellular location">
    <subcellularLocation>
        <location evidence="1">Membrane</location>
        <topology evidence="1">Multi-pass membrane protein</topology>
    </subcellularLocation>
</comment>
<organism evidence="10 11">
    <name type="scientific">Stereocaulon virgatum</name>
    <dbReference type="NCBI Taxonomy" id="373712"/>
    <lineage>
        <taxon>Eukaryota</taxon>
        <taxon>Fungi</taxon>
        <taxon>Dikarya</taxon>
        <taxon>Ascomycota</taxon>
        <taxon>Pezizomycotina</taxon>
        <taxon>Lecanoromycetes</taxon>
        <taxon>OSLEUM clade</taxon>
        <taxon>Lecanoromycetidae</taxon>
        <taxon>Lecanorales</taxon>
        <taxon>Lecanorineae</taxon>
        <taxon>Stereocaulaceae</taxon>
        <taxon>Stereocaulon</taxon>
    </lineage>
</organism>
<keyword evidence="7" id="KW-0325">Glycoprotein</keyword>
<comment type="caution">
    <text evidence="10">The sequence shown here is derived from an EMBL/GenBank/DDBJ whole genome shotgun (WGS) entry which is preliminary data.</text>
</comment>
<feature type="transmembrane region" description="Helical" evidence="8">
    <location>
        <begin position="364"/>
        <end position="382"/>
    </location>
</feature>
<evidence type="ECO:0000313" key="10">
    <source>
        <dbReference type="EMBL" id="KAL2038586.1"/>
    </source>
</evidence>
<evidence type="ECO:0000256" key="4">
    <source>
        <dbReference type="ARBA" id="ARBA00022692"/>
    </source>
</evidence>
<keyword evidence="6 8" id="KW-0472">Membrane</keyword>
<proteinExistence type="inferred from homology"/>
<dbReference type="EMBL" id="JBEFKJ010000031">
    <property type="protein sequence ID" value="KAL2038586.1"/>
    <property type="molecule type" value="Genomic_DNA"/>
</dbReference>
<dbReference type="Proteomes" id="UP001590950">
    <property type="component" value="Unassembled WGS sequence"/>
</dbReference>
<evidence type="ECO:0000259" key="9">
    <source>
        <dbReference type="Pfam" id="PF07779"/>
    </source>
</evidence>
<feature type="transmembrane region" description="Helical" evidence="8">
    <location>
        <begin position="680"/>
        <end position="700"/>
    </location>
</feature>
<feature type="transmembrane region" description="Helical" evidence="8">
    <location>
        <begin position="526"/>
        <end position="543"/>
    </location>
</feature>
<comment type="similarity">
    <text evidence="2">Belongs to the PC-esterase family. CASD1 subfamily.</text>
</comment>
<keyword evidence="3" id="KW-0808">Transferase</keyword>
<evidence type="ECO:0000313" key="11">
    <source>
        <dbReference type="Proteomes" id="UP001590950"/>
    </source>
</evidence>